<dbReference type="GO" id="GO:0004721">
    <property type="term" value="F:phosphoprotein phosphatase activity"/>
    <property type="evidence" value="ECO:0007669"/>
    <property type="project" value="InterPro"/>
</dbReference>
<dbReference type="InParanoid" id="S8FFE5"/>
<dbReference type="InterPro" id="IPR029021">
    <property type="entry name" value="Prot-tyrosine_phosphatase-like"/>
</dbReference>
<dbReference type="Pfam" id="PF13350">
    <property type="entry name" value="Y_phosphatase3"/>
    <property type="match status" value="1"/>
</dbReference>
<dbReference type="HOGENOM" id="CLU_2722256_0_0_1"/>
<proteinExistence type="predicted"/>
<dbReference type="SUPFAM" id="SSF52799">
    <property type="entry name" value="(Phosphotyrosine protein) phosphatases II"/>
    <property type="match status" value="1"/>
</dbReference>
<dbReference type="AlphaFoldDB" id="S8FFE5"/>
<reference evidence="2 3" key="1">
    <citation type="journal article" date="2012" name="Science">
        <title>The Paleozoic origin of enzymatic lignin decomposition reconstructed from 31 fungal genomes.</title>
        <authorList>
            <person name="Floudas D."/>
            <person name="Binder M."/>
            <person name="Riley R."/>
            <person name="Barry K."/>
            <person name="Blanchette R.A."/>
            <person name="Henrissat B."/>
            <person name="Martinez A.T."/>
            <person name="Otillar R."/>
            <person name="Spatafora J.W."/>
            <person name="Yadav J.S."/>
            <person name="Aerts A."/>
            <person name="Benoit I."/>
            <person name="Boyd A."/>
            <person name="Carlson A."/>
            <person name="Copeland A."/>
            <person name="Coutinho P.M."/>
            <person name="de Vries R.P."/>
            <person name="Ferreira P."/>
            <person name="Findley K."/>
            <person name="Foster B."/>
            <person name="Gaskell J."/>
            <person name="Glotzer D."/>
            <person name="Gorecki P."/>
            <person name="Heitman J."/>
            <person name="Hesse C."/>
            <person name="Hori C."/>
            <person name="Igarashi K."/>
            <person name="Jurgens J.A."/>
            <person name="Kallen N."/>
            <person name="Kersten P."/>
            <person name="Kohler A."/>
            <person name="Kuees U."/>
            <person name="Kumar T.K.A."/>
            <person name="Kuo A."/>
            <person name="LaButti K."/>
            <person name="Larrondo L.F."/>
            <person name="Lindquist E."/>
            <person name="Ling A."/>
            <person name="Lombard V."/>
            <person name="Lucas S."/>
            <person name="Lundell T."/>
            <person name="Martin R."/>
            <person name="McLaughlin D.J."/>
            <person name="Morgenstern I."/>
            <person name="Morin E."/>
            <person name="Murat C."/>
            <person name="Nagy L.G."/>
            <person name="Nolan M."/>
            <person name="Ohm R.A."/>
            <person name="Patyshakuliyeva A."/>
            <person name="Rokas A."/>
            <person name="Ruiz-Duenas F.J."/>
            <person name="Sabat G."/>
            <person name="Salamov A."/>
            <person name="Samejima M."/>
            <person name="Schmutz J."/>
            <person name="Slot J.C."/>
            <person name="St John F."/>
            <person name="Stenlid J."/>
            <person name="Sun H."/>
            <person name="Sun S."/>
            <person name="Syed K."/>
            <person name="Tsang A."/>
            <person name="Wiebenga A."/>
            <person name="Young D."/>
            <person name="Pisabarro A."/>
            <person name="Eastwood D.C."/>
            <person name="Martin F."/>
            <person name="Cullen D."/>
            <person name="Grigoriev I.V."/>
            <person name="Hibbett D.S."/>
        </authorList>
    </citation>
    <scope>NUCLEOTIDE SEQUENCE</scope>
    <source>
        <strain evidence="3">FP-58527</strain>
    </source>
</reference>
<accession>S8FFE5</accession>
<evidence type="ECO:0008006" key="4">
    <source>
        <dbReference type="Google" id="ProtNLM"/>
    </source>
</evidence>
<protein>
    <recommendedName>
        <fullName evidence="4">Tyrosine specific protein phosphatases domain-containing protein</fullName>
    </recommendedName>
</protein>
<dbReference type="EMBL" id="KE504151">
    <property type="protein sequence ID" value="EPT00171.1"/>
    <property type="molecule type" value="Genomic_DNA"/>
</dbReference>
<sequence length="72" mass="7842">MYALLGDLTRNGHAAGKDRTGVFAALILSVLGASDNDIIEDYTLTTIRPRRALREGAGLPQPHRGHHQDGHR</sequence>
<evidence type="ECO:0000256" key="1">
    <source>
        <dbReference type="SAM" id="MobiDB-lite"/>
    </source>
</evidence>
<gene>
    <name evidence="2" type="ORF">FOMPIDRAFT_1050002</name>
</gene>
<evidence type="ECO:0000313" key="3">
    <source>
        <dbReference type="Proteomes" id="UP000015241"/>
    </source>
</evidence>
<organism evidence="2 3">
    <name type="scientific">Fomitopsis schrenkii</name>
    <name type="common">Brown rot fungus</name>
    <dbReference type="NCBI Taxonomy" id="2126942"/>
    <lineage>
        <taxon>Eukaryota</taxon>
        <taxon>Fungi</taxon>
        <taxon>Dikarya</taxon>
        <taxon>Basidiomycota</taxon>
        <taxon>Agaricomycotina</taxon>
        <taxon>Agaricomycetes</taxon>
        <taxon>Polyporales</taxon>
        <taxon>Fomitopsis</taxon>
    </lineage>
</organism>
<dbReference type="Gene3D" id="3.90.190.10">
    <property type="entry name" value="Protein tyrosine phosphatase superfamily"/>
    <property type="match status" value="1"/>
</dbReference>
<dbReference type="OrthoDB" id="9988524at2759"/>
<evidence type="ECO:0000313" key="2">
    <source>
        <dbReference type="EMBL" id="EPT00171.1"/>
    </source>
</evidence>
<dbReference type="Proteomes" id="UP000015241">
    <property type="component" value="Unassembled WGS sequence"/>
</dbReference>
<dbReference type="InterPro" id="IPR026893">
    <property type="entry name" value="Tyr/Ser_Pase_IphP-type"/>
</dbReference>
<name>S8FFE5_FOMSC</name>
<keyword evidence="3" id="KW-1185">Reference proteome</keyword>
<feature type="region of interest" description="Disordered" evidence="1">
    <location>
        <begin position="52"/>
        <end position="72"/>
    </location>
</feature>